<dbReference type="Proteomes" id="UP001497512">
    <property type="component" value="Chromosome 3"/>
</dbReference>
<evidence type="ECO:0000256" key="1">
    <source>
        <dbReference type="ARBA" id="ARBA00022801"/>
    </source>
</evidence>
<evidence type="ECO:0000259" key="3">
    <source>
        <dbReference type="Pfam" id="PF00561"/>
    </source>
</evidence>
<dbReference type="PANTHER" id="PTHR43329">
    <property type="entry name" value="EPOXIDE HYDROLASE"/>
    <property type="match status" value="1"/>
</dbReference>
<evidence type="ECO:0000313" key="5">
    <source>
        <dbReference type="Proteomes" id="UP001497512"/>
    </source>
</evidence>
<evidence type="ECO:0000313" key="4">
    <source>
        <dbReference type="EMBL" id="CAK9220800.1"/>
    </source>
</evidence>
<accession>A0ABP0UGQ5</accession>
<dbReference type="InterPro" id="IPR000639">
    <property type="entry name" value="Epox_hydrolase-like"/>
</dbReference>
<keyword evidence="5" id="KW-1185">Reference proteome</keyword>
<dbReference type="InterPro" id="IPR029058">
    <property type="entry name" value="AB_hydrolase_fold"/>
</dbReference>
<sequence>MGEITHRFIKTNGITLHIAEQGPSDGTVVLLLHGFPELWYSWRYQMPALAEAGFHAIAPDMRGYGQSKAPAGIDQYTQFHVVGDIIGLLDTLDLKQVFLVGHDWGSCIGWEICRWRPDRVIAYVAVSVPFLIRDPDCNGVTKITALLGEGIYVNRFQELGRAECDFASLGTAEILKSFICGGFNSDKDGQISQLIAPKGKELSTVLPRLDDEKLPSWFTAADLKCYTDNYNKSSFTGPLNYYRNLDRNWQLSAPWSNSPVHTKVLFITGNLDAGLAFYGGFVFGPDFKNFVPNLKDIITIEGGHFIHEEQAEKFNQLLISFFNTVLHK</sequence>
<dbReference type="SUPFAM" id="SSF53474">
    <property type="entry name" value="alpha/beta-Hydrolases"/>
    <property type="match status" value="1"/>
</dbReference>
<dbReference type="Gene3D" id="3.40.50.1820">
    <property type="entry name" value="alpha/beta hydrolase"/>
    <property type="match status" value="1"/>
</dbReference>
<gene>
    <name evidence="4" type="ORF">CSSPTR1EN2_LOCUS15637</name>
</gene>
<evidence type="ECO:0000256" key="2">
    <source>
        <dbReference type="ARBA" id="ARBA00038334"/>
    </source>
</evidence>
<organism evidence="4 5">
    <name type="scientific">Sphagnum troendelagicum</name>
    <dbReference type="NCBI Taxonomy" id="128251"/>
    <lineage>
        <taxon>Eukaryota</taxon>
        <taxon>Viridiplantae</taxon>
        <taxon>Streptophyta</taxon>
        <taxon>Embryophyta</taxon>
        <taxon>Bryophyta</taxon>
        <taxon>Sphagnophytina</taxon>
        <taxon>Sphagnopsida</taxon>
        <taxon>Sphagnales</taxon>
        <taxon>Sphagnaceae</taxon>
        <taxon>Sphagnum</taxon>
    </lineage>
</organism>
<protein>
    <recommendedName>
        <fullName evidence="3">AB hydrolase-1 domain-containing protein</fullName>
    </recommendedName>
</protein>
<comment type="similarity">
    <text evidence="2">Belongs to the AB hydrolase superfamily. Epoxide hydrolase family.</text>
</comment>
<feature type="domain" description="AB hydrolase-1" evidence="3">
    <location>
        <begin position="28"/>
        <end position="128"/>
    </location>
</feature>
<name>A0ABP0UGQ5_9BRYO</name>
<dbReference type="InterPro" id="IPR000073">
    <property type="entry name" value="AB_hydrolase_1"/>
</dbReference>
<reference evidence="4" key="1">
    <citation type="submission" date="2024-02" db="EMBL/GenBank/DDBJ databases">
        <authorList>
            <consortium name="ELIXIR-Norway"/>
            <consortium name="Elixir Norway"/>
        </authorList>
    </citation>
    <scope>NUCLEOTIDE SEQUENCE</scope>
</reference>
<dbReference type="EMBL" id="OZ019895">
    <property type="protein sequence ID" value="CAK9220800.1"/>
    <property type="molecule type" value="Genomic_DNA"/>
</dbReference>
<dbReference type="PRINTS" id="PR00412">
    <property type="entry name" value="EPOXHYDRLASE"/>
</dbReference>
<proteinExistence type="inferred from homology"/>
<keyword evidence="1" id="KW-0378">Hydrolase</keyword>
<dbReference type="Pfam" id="PF00561">
    <property type="entry name" value="Abhydrolase_1"/>
    <property type="match status" value="1"/>
</dbReference>